<evidence type="ECO:0000313" key="3">
    <source>
        <dbReference type="EMBL" id="KAL2462403.1"/>
    </source>
</evidence>
<dbReference type="CDD" id="cd00519">
    <property type="entry name" value="Lipase_3"/>
    <property type="match status" value="1"/>
</dbReference>
<dbReference type="SUPFAM" id="SSF53474">
    <property type="entry name" value="alpha/beta-Hydrolases"/>
    <property type="match status" value="1"/>
</dbReference>
<dbReference type="InterPro" id="IPR029058">
    <property type="entry name" value="AB_hydrolase_fold"/>
</dbReference>
<name>A0ABD1PET9_9LAMI</name>
<evidence type="ECO:0000259" key="2">
    <source>
        <dbReference type="Pfam" id="PF01764"/>
    </source>
</evidence>
<proteinExistence type="predicted"/>
<feature type="domain" description="Fungal lipase-type" evidence="2">
    <location>
        <begin position="232"/>
        <end position="424"/>
    </location>
</feature>
<comment type="caution">
    <text evidence="3">The sequence shown here is derived from an EMBL/GenBank/DDBJ whole genome shotgun (WGS) entry which is preliminary data.</text>
</comment>
<sequence>MATENGSPISLNSRFLIVSPEYGGVLDLLKFWAFNNQESGAKNLESSHDGVIQEGLLVDNTTDHRWVIIVSIIVRKIITVFGKPMEWTGYLVEFMLNLLSLNGNFLGLLYNIFHGNVVIPQRDSETFIGAIGHLDGRIDLYQSEMMLKETIQPEFWKKILQVEAGSQVLMDLCILASKLAYENANVVRNVVNLHWKMHFVDFYNCWNDYQKEMSTQVFILCNKEKDADLILISFRGTEPFDADDWSTDFDYSWYEIPELGKVHMGFLEALGLGNRMNTSTFREQLQGKNIWSNEFNAIHGLDKPSHSDQPTGTNENLVPTMGEMTAYYAVRSKLKSLLEEHKNAKFVVTGHSLGGALAILFPTVLVLHKELEVMGRMSGVYTYGQPRVGNEQIGRFMEAHLEHPIPKYFRVVYCNDLVPRLPYDNKTFLYKHFGICLYYNSLYIEQKVEEEPNRNYFGWRYLIPDYLNAIWELFRSFIMGYLYGPEYKESLESIVLRIVGLAIPGLSAHSPVDYVNSVRLGRMRSVENGPYPIGQH</sequence>
<accession>A0ABD1PET9</accession>
<dbReference type="PANTHER" id="PTHR46086">
    <property type="entry name" value="ALPHA/BETA-HYDROLASES SUPERFAMILY PROTEIN"/>
    <property type="match status" value="1"/>
</dbReference>
<dbReference type="InterPro" id="IPR002921">
    <property type="entry name" value="Fungal_lipase-type"/>
</dbReference>
<gene>
    <name evidence="3" type="ORF">Fot_53640</name>
</gene>
<dbReference type="Pfam" id="PF01764">
    <property type="entry name" value="Lipase_3"/>
    <property type="match status" value="1"/>
</dbReference>
<evidence type="ECO:0000256" key="1">
    <source>
        <dbReference type="ARBA" id="ARBA00022801"/>
    </source>
</evidence>
<organism evidence="3 4">
    <name type="scientific">Forsythia ovata</name>
    <dbReference type="NCBI Taxonomy" id="205694"/>
    <lineage>
        <taxon>Eukaryota</taxon>
        <taxon>Viridiplantae</taxon>
        <taxon>Streptophyta</taxon>
        <taxon>Embryophyta</taxon>
        <taxon>Tracheophyta</taxon>
        <taxon>Spermatophyta</taxon>
        <taxon>Magnoliopsida</taxon>
        <taxon>eudicotyledons</taxon>
        <taxon>Gunneridae</taxon>
        <taxon>Pentapetalae</taxon>
        <taxon>asterids</taxon>
        <taxon>lamiids</taxon>
        <taxon>Lamiales</taxon>
        <taxon>Oleaceae</taxon>
        <taxon>Forsythieae</taxon>
        <taxon>Forsythia</taxon>
    </lineage>
</organism>
<reference evidence="4" key="1">
    <citation type="submission" date="2024-07" db="EMBL/GenBank/DDBJ databases">
        <title>Two chromosome-level genome assemblies of Korean endemic species Abeliophyllum distichum and Forsythia ovata (Oleaceae).</title>
        <authorList>
            <person name="Jang H."/>
        </authorList>
    </citation>
    <scope>NUCLEOTIDE SEQUENCE [LARGE SCALE GENOMIC DNA]</scope>
</reference>
<dbReference type="InterPro" id="IPR044819">
    <property type="entry name" value="OBL-like"/>
</dbReference>
<evidence type="ECO:0000313" key="4">
    <source>
        <dbReference type="Proteomes" id="UP001604277"/>
    </source>
</evidence>
<dbReference type="GO" id="GO:0016787">
    <property type="term" value="F:hydrolase activity"/>
    <property type="evidence" value="ECO:0007669"/>
    <property type="project" value="UniProtKB-KW"/>
</dbReference>
<dbReference type="AlphaFoldDB" id="A0ABD1PET9"/>
<dbReference type="Proteomes" id="UP001604277">
    <property type="component" value="Unassembled WGS sequence"/>
</dbReference>
<dbReference type="EMBL" id="JBFOLJ010000020">
    <property type="protein sequence ID" value="KAL2462403.1"/>
    <property type="molecule type" value="Genomic_DNA"/>
</dbReference>
<dbReference type="PANTHER" id="PTHR46086:SF3">
    <property type="entry name" value="TRIACYLGLYCEROL LIPASE OBL1"/>
    <property type="match status" value="1"/>
</dbReference>
<keyword evidence="4" id="KW-1185">Reference proteome</keyword>
<protein>
    <submittedName>
        <fullName evidence="3">Alpha/beta-hydrolase superfamily protein</fullName>
    </submittedName>
</protein>
<dbReference type="Gene3D" id="3.40.50.1820">
    <property type="entry name" value="alpha/beta hydrolase"/>
    <property type="match status" value="1"/>
</dbReference>
<keyword evidence="1" id="KW-0378">Hydrolase</keyword>